<dbReference type="RefSeq" id="XP_016759965.1">
    <property type="nucleotide sequence ID" value="XM_016905720.1"/>
</dbReference>
<gene>
    <name evidence="16" type="ORF">SEPMUDRAFT_149704</name>
</gene>
<dbReference type="InterPro" id="IPR011583">
    <property type="entry name" value="Chitinase_II/V-like_cat"/>
</dbReference>
<comment type="subcellular location">
    <subcellularLocation>
        <location evidence="2">Secreted</location>
    </subcellularLocation>
</comment>
<dbReference type="SUPFAM" id="SSF51445">
    <property type="entry name" value="(Trans)glycosidases"/>
    <property type="match status" value="1"/>
</dbReference>
<dbReference type="Gene3D" id="3.10.50.10">
    <property type="match status" value="1"/>
</dbReference>
<dbReference type="SMART" id="SM00636">
    <property type="entry name" value="Glyco_18"/>
    <property type="match status" value="1"/>
</dbReference>
<dbReference type="HOGENOM" id="CLU_002833_1_3_1"/>
<dbReference type="PROSITE" id="PS01095">
    <property type="entry name" value="GH18_1"/>
    <property type="match status" value="1"/>
</dbReference>
<dbReference type="PANTHER" id="PTHR11177:SF365">
    <property type="entry name" value="ENDOCHITINASE B"/>
    <property type="match status" value="1"/>
</dbReference>
<accession>N1QHD2</accession>
<dbReference type="FunFam" id="3.20.20.80:FF:000095">
    <property type="entry name" value="Endochitinase B1"/>
    <property type="match status" value="1"/>
</dbReference>
<dbReference type="InterPro" id="IPR017853">
    <property type="entry name" value="GH"/>
</dbReference>
<dbReference type="OMA" id="WMGNFTA"/>
<evidence type="ECO:0000256" key="3">
    <source>
        <dbReference type="ARBA" id="ARBA00008682"/>
    </source>
</evidence>
<keyword evidence="6 12" id="KW-0378">Hydrolase</keyword>
<evidence type="ECO:0000256" key="6">
    <source>
        <dbReference type="ARBA" id="ARBA00022801"/>
    </source>
</evidence>
<evidence type="ECO:0000256" key="12">
    <source>
        <dbReference type="RuleBase" id="RU000489"/>
    </source>
</evidence>
<dbReference type="eggNOG" id="KOG2806">
    <property type="taxonomic scope" value="Eukaryota"/>
</dbReference>
<dbReference type="InterPro" id="IPR029070">
    <property type="entry name" value="Chitinase_insertion_sf"/>
</dbReference>
<evidence type="ECO:0000259" key="15">
    <source>
        <dbReference type="PROSITE" id="PS51910"/>
    </source>
</evidence>
<feature type="domain" description="GH18" evidence="15">
    <location>
        <begin position="126"/>
        <end position="485"/>
    </location>
</feature>
<dbReference type="GO" id="GO:0006032">
    <property type="term" value="P:chitin catabolic process"/>
    <property type="evidence" value="ECO:0007669"/>
    <property type="project" value="UniProtKB-KW"/>
</dbReference>
<evidence type="ECO:0000256" key="11">
    <source>
        <dbReference type="ARBA" id="ARBA00023326"/>
    </source>
</evidence>
<dbReference type="Proteomes" id="UP000016931">
    <property type="component" value="Unassembled WGS sequence"/>
</dbReference>
<keyword evidence="17" id="KW-1185">Reference proteome</keyword>
<feature type="chain" id="PRO_5004109575" description="chitinase" evidence="14">
    <location>
        <begin position="26"/>
        <end position="514"/>
    </location>
</feature>
<dbReference type="GO" id="GO:0008061">
    <property type="term" value="F:chitin binding"/>
    <property type="evidence" value="ECO:0007669"/>
    <property type="project" value="InterPro"/>
</dbReference>
<dbReference type="OrthoDB" id="76388at2759"/>
<organism evidence="16 17">
    <name type="scientific">Sphaerulina musiva (strain SO2202)</name>
    <name type="common">Poplar stem canker fungus</name>
    <name type="synonym">Septoria musiva</name>
    <dbReference type="NCBI Taxonomy" id="692275"/>
    <lineage>
        <taxon>Eukaryota</taxon>
        <taxon>Fungi</taxon>
        <taxon>Dikarya</taxon>
        <taxon>Ascomycota</taxon>
        <taxon>Pezizomycotina</taxon>
        <taxon>Dothideomycetes</taxon>
        <taxon>Dothideomycetidae</taxon>
        <taxon>Mycosphaerellales</taxon>
        <taxon>Mycosphaerellaceae</taxon>
        <taxon>Sphaerulina</taxon>
    </lineage>
</organism>
<evidence type="ECO:0000256" key="13">
    <source>
        <dbReference type="SAM" id="MobiDB-lite"/>
    </source>
</evidence>
<dbReference type="PANTHER" id="PTHR11177">
    <property type="entry name" value="CHITINASE"/>
    <property type="match status" value="1"/>
</dbReference>
<dbReference type="CDD" id="cd06548">
    <property type="entry name" value="GH18_chitinase"/>
    <property type="match status" value="1"/>
</dbReference>
<dbReference type="SUPFAM" id="SSF54556">
    <property type="entry name" value="Chitinase insertion domain"/>
    <property type="match status" value="1"/>
</dbReference>
<keyword evidence="7" id="KW-0146">Chitin degradation</keyword>
<dbReference type="EC" id="3.2.1.14" evidence="4"/>
<sequence length="514" mass="55335">MPSGEFLSMRLYTALVAVLATSAHATPVVGKDGIIALDARQETFAATTTVYAATTTVYITVTANAQSLRPSTPASTSTSTSAPVAASSSTPAPSSSSASSSASAPSSSSPELTSPSTPADYGTTPYRTVMYYPNWDIYGRNFQPADLPADKITHVLYSFANVRPETGEVYLSDTYADLEKHYAGDSWNDVGTNMYGCLKQLYLLKKQNRYMKTLLSIGGWTYSANFAVAASTEAGRAAFASSAVELLKDLGFDGIDIDWEYPQDSTQSANIVLLLKAVRAALDAYAATLSTNPHFLLTVATAAGPTNYEKLDVVGMDASIDFWNLMAYDYAGSWDDNAGHQANLYTDTVNTKSTPFSTDTAVKWYIENGVTPSKITLGMPLYGRAFTSTQGPGTPYTGVGSGSWENGVWDYKALPQAGATEYFDPVIGASWSYDPATQVMISYDTPAMAQQKLQYIADMKLGGAMWWEANGDKNSTAAGRSLVQLTKDKFTTDRSQNVLDYPQSKYDNLKNGME</sequence>
<evidence type="ECO:0000256" key="9">
    <source>
        <dbReference type="ARBA" id="ARBA00023277"/>
    </source>
</evidence>
<keyword evidence="5" id="KW-0964">Secreted</keyword>
<dbReference type="InterPro" id="IPR001223">
    <property type="entry name" value="Glyco_hydro18_cat"/>
</dbReference>
<evidence type="ECO:0000256" key="10">
    <source>
        <dbReference type="ARBA" id="ARBA00023295"/>
    </source>
</evidence>
<dbReference type="PROSITE" id="PS51910">
    <property type="entry name" value="GH18_2"/>
    <property type="match status" value="1"/>
</dbReference>
<dbReference type="Pfam" id="PF00704">
    <property type="entry name" value="Glyco_hydro_18"/>
    <property type="match status" value="1"/>
</dbReference>
<name>N1QHD2_SPHMS</name>
<evidence type="ECO:0000256" key="8">
    <source>
        <dbReference type="ARBA" id="ARBA00023180"/>
    </source>
</evidence>
<keyword evidence="14" id="KW-0732">Signal</keyword>
<dbReference type="InterPro" id="IPR050314">
    <property type="entry name" value="Glycosyl_Hydrlase_18"/>
</dbReference>
<proteinExistence type="inferred from homology"/>
<evidence type="ECO:0000313" key="17">
    <source>
        <dbReference type="Proteomes" id="UP000016931"/>
    </source>
</evidence>
<feature type="signal peptide" evidence="14">
    <location>
        <begin position="1"/>
        <end position="25"/>
    </location>
</feature>
<dbReference type="InterPro" id="IPR001579">
    <property type="entry name" value="Glyco_hydro_18_chit_AS"/>
</dbReference>
<feature type="compositionally biased region" description="Low complexity" evidence="13">
    <location>
        <begin position="68"/>
        <end position="119"/>
    </location>
</feature>
<evidence type="ECO:0000256" key="2">
    <source>
        <dbReference type="ARBA" id="ARBA00004613"/>
    </source>
</evidence>
<evidence type="ECO:0000256" key="5">
    <source>
        <dbReference type="ARBA" id="ARBA00022525"/>
    </source>
</evidence>
<comment type="similarity">
    <text evidence="3">Belongs to the glycosyl hydrolase 18 family. Chitinase class V subfamily.</text>
</comment>
<evidence type="ECO:0000256" key="14">
    <source>
        <dbReference type="SAM" id="SignalP"/>
    </source>
</evidence>
<reference evidence="16 17" key="1">
    <citation type="journal article" date="2012" name="PLoS Pathog.">
        <title>Diverse lifestyles and strategies of plant pathogenesis encoded in the genomes of eighteen Dothideomycetes fungi.</title>
        <authorList>
            <person name="Ohm R.A."/>
            <person name="Feau N."/>
            <person name="Henrissat B."/>
            <person name="Schoch C.L."/>
            <person name="Horwitz B.A."/>
            <person name="Barry K.W."/>
            <person name="Condon B.J."/>
            <person name="Copeland A.C."/>
            <person name="Dhillon B."/>
            <person name="Glaser F."/>
            <person name="Hesse C.N."/>
            <person name="Kosti I."/>
            <person name="LaButti K."/>
            <person name="Lindquist E.A."/>
            <person name="Lucas S."/>
            <person name="Salamov A.A."/>
            <person name="Bradshaw R.E."/>
            <person name="Ciuffetti L."/>
            <person name="Hamelin R.C."/>
            <person name="Kema G.H.J."/>
            <person name="Lawrence C."/>
            <person name="Scott J.A."/>
            <person name="Spatafora J.W."/>
            <person name="Turgeon B.G."/>
            <person name="de Wit P.J.G.M."/>
            <person name="Zhong S."/>
            <person name="Goodwin S.B."/>
            <person name="Grigoriev I.V."/>
        </authorList>
    </citation>
    <scope>NUCLEOTIDE SEQUENCE [LARGE SCALE GENOMIC DNA]</scope>
    <source>
        <strain evidence="16 17">SO2202</strain>
    </source>
</reference>
<dbReference type="Gene3D" id="3.20.20.80">
    <property type="entry name" value="Glycosidases"/>
    <property type="match status" value="1"/>
</dbReference>
<dbReference type="STRING" id="692275.N1QHD2"/>
<comment type="catalytic activity">
    <reaction evidence="1">
        <text>Random endo-hydrolysis of N-acetyl-beta-D-glucosaminide (1-&gt;4)-beta-linkages in chitin and chitodextrins.</text>
        <dbReference type="EC" id="3.2.1.14"/>
    </reaction>
</comment>
<dbReference type="GeneID" id="27902857"/>
<dbReference type="AlphaFoldDB" id="N1QHD2"/>
<protein>
    <recommendedName>
        <fullName evidence="4">chitinase</fullName>
        <ecNumber evidence="4">3.2.1.14</ecNumber>
    </recommendedName>
</protein>
<feature type="region of interest" description="Disordered" evidence="13">
    <location>
        <begin position="68"/>
        <end position="120"/>
    </location>
</feature>
<evidence type="ECO:0000313" key="16">
    <source>
        <dbReference type="EMBL" id="EMF11844.1"/>
    </source>
</evidence>
<evidence type="ECO:0000256" key="7">
    <source>
        <dbReference type="ARBA" id="ARBA00023024"/>
    </source>
</evidence>
<dbReference type="GO" id="GO:0000272">
    <property type="term" value="P:polysaccharide catabolic process"/>
    <property type="evidence" value="ECO:0007669"/>
    <property type="project" value="UniProtKB-KW"/>
</dbReference>
<keyword evidence="9" id="KW-0119">Carbohydrate metabolism</keyword>
<keyword evidence="10 12" id="KW-0326">Glycosidase</keyword>
<evidence type="ECO:0000256" key="1">
    <source>
        <dbReference type="ARBA" id="ARBA00000822"/>
    </source>
</evidence>
<dbReference type="GO" id="GO:0005576">
    <property type="term" value="C:extracellular region"/>
    <property type="evidence" value="ECO:0007669"/>
    <property type="project" value="UniProtKB-SubCell"/>
</dbReference>
<dbReference type="EMBL" id="KB456265">
    <property type="protein sequence ID" value="EMF11844.1"/>
    <property type="molecule type" value="Genomic_DNA"/>
</dbReference>
<evidence type="ECO:0000256" key="4">
    <source>
        <dbReference type="ARBA" id="ARBA00012729"/>
    </source>
</evidence>
<keyword evidence="8" id="KW-0325">Glycoprotein</keyword>
<dbReference type="FunFam" id="3.10.50.10:FF:000005">
    <property type="entry name" value="Endochitinase B1"/>
    <property type="match status" value="1"/>
</dbReference>
<dbReference type="GO" id="GO:0008843">
    <property type="term" value="F:endochitinase activity"/>
    <property type="evidence" value="ECO:0007669"/>
    <property type="project" value="UniProtKB-EC"/>
</dbReference>
<keyword evidence="11" id="KW-0624">Polysaccharide degradation</keyword>